<name>A0AAI9SZS4_9ASCO</name>
<accession>A0AAI9SZS4</accession>
<evidence type="ECO:0000256" key="11">
    <source>
        <dbReference type="RuleBase" id="RU366035"/>
    </source>
</evidence>
<proteinExistence type="inferred from homology"/>
<comment type="function">
    <text evidence="1 11">Involved in cell fusion during mating by stabilizing the plasma membrane fusion event.</text>
</comment>
<dbReference type="GO" id="GO:0043332">
    <property type="term" value="C:mating projection tip"/>
    <property type="evidence" value="ECO:0007669"/>
    <property type="project" value="UniProtKB-UniRule"/>
</dbReference>
<feature type="transmembrane region" description="Helical" evidence="11">
    <location>
        <begin position="547"/>
        <end position="569"/>
    </location>
</feature>
<comment type="caution">
    <text evidence="13">The sequence shown here is derived from an EMBL/GenBank/DDBJ whole genome shotgun (WGS) entry which is preliminary data.</text>
</comment>
<feature type="region of interest" description="Disordered" evidence="12">
    <location>
        <begin position="606"/>
        <end position="627"/>
    </location>
</feature>
<reference evidence="13" key="1">
    <citation type="journal article" date="2022" name="DNA Res.">
        <title>Genome analysis of five recently described species of the CUG-Ser clade uncovers Candida theae as a new hybrid lineage with pathogenic potential in the Candida parapsilosis species complex.</title>
        <authorList>
            <person name="Mixao V."/>
            <person name="Del Olmo V."/>
            <person name="Hegedusova E."/>
            <person name="Saus E."/>
            <person name="Pryszcz L."/>
            <person name="Cillingova A."/>
            <person name="Nosek J."/>
            <person name="Gabaldon T."/>
        </authorList>
    </citation>
    <scope>NUCLEOTIDE SEQUENCE</scope>
    <source>
        <strain evidence="13">CBS 10844</strain>
    </source>
</reference>
<evidence type="ECO:0000256" key="12">
    <source>
        <dbReference type="SAM" id="MobiDB-lite"/>
    </source>
</evidence>
<keyword evidence="7 11" id="KW-0184">Conjugation</keyword>
<comment type="similarity">
    <text evidence="3 11">Belongs to the PRM1 family.</text>
</comment>
<evidence type="ECO:0000256" key="10">
    <source>
        <dbReference type="ARBA" id="ARBA00023180"/>
    </source>
</evidence>
<dbReference type="GeneID" id="73379016"/>
<keyword evidence="14" id="KW-1185">Reference proteome</keyword>
<evidence type="ECO:0000256" key="3">
    <source>
        <dbReference type="ARBA" id="ARBA00010780"/>
    </source>
</evidence>
<evidence type="ECO:0000256" key="1">
    <source>
        <dbReference type="ARBA" id="ARBA00002512"/>
    </source>
</evidence>
<keyword evidence="6 11" id="KW-0812">Transmembrane</keyword>
<keyword evidence="8 11" id="KW-1133">Transmembrane helix</keyword>
<evidence type="ECO:0000313" key="13">
    <source>
        <dbReference type="EMBL" id="KAI3405792.2"/>
    </source>
</evidence>
<protein>
    <recommendedName>
        <fullName evidence="4 11">Plasma membrane fusion protein PRM1</fullName>
    </recommendedName>
</protein>
<evidence type="ECO:0000256" key="6">
    <source>
        <dbReference type="ARBA" id="ARBA00022692"/>
    </source>
</evidence>
<dbReference type="RefSeq" id="XP_049181537.1">
    <property type="nucleotide sequence ID" value="XM_049322517.1"/>
</dbReference>
<sequence>MLRNYLDLPEIYTQLYFNQYTILLLLILIKLIILRNSLINAISKQLIDDSVCDENNIQQVLNAVHRTIMDGVDKLKYSGIVSIVLIIKTIRVLTVFFIDLFLGTYICLLRALVKGTTEFAFDATESVIQAVNVTIVEATNQIEEGLQGLSKFINDLGTGVDAISQIFTGGGGDTSNANQYEDKINLTLGNLKNKIMIPGSVLTEIEQAKNVSMKELNDLNNHTQTLIETPFNVIIKNLDAIKFTNSSSNSSINPLNVKGTCMEAVNVVKDSQNVLVKTVEITSQWLFIALACIILVSLLYVLYTESCHWKRETRFIMEKDLDAGEVGFRNQQNIYNNPVLYIVVKRCGIQLNERSIWILSYMSSRLANIVLIFGLMGIISVILQVLLIHFLKQSINGEITKMDSGTNNSATSKVVVSYIASMNNYMNTTEANLNSELFGEIKSTSIKINSTISEFLDNLSTAIQSIFGTTVLASALDTIVYCTIGRKLEKVEEGCTWLVDNLQIQIPSIPPDVQKSIESVSFMQPQSIMSKLNSMIAVYKDSIRLELIISLAFIAAWLLQLIIGLVILYTRQRKDAQFTPFGTKKALKIGCPQPLNEKEKQLYEYPLSEPPAGGYVQTSSSYYPSPP</sequence>
<evidence type="ECO:0000256" key="9">
    <source>
        <dbReference type="ARBA" id="ARBA00023136"/>
    </source>
</evidence>
<keyword evidence="5 11" id="KW-1003">Cell membrane</keyword>
<evidence type="ECO:0000256" key="7">
    <source>
        <dbReference type="ARBA" id="ARBA00022971"/>
    </source>
</evidence>
<comment type="subcellular location">
    <subcellularLocation>
        <location evidence="2 11">Cell membrane</location>
        <topology evidence="2 11">Multi-pass membrane protein</topology>
    </subcellularLocation>
</comment>
<feature type="transmembrane region" description="Helical" evidence="11">
    <location>
        <begin position="285"/>
        <end position="303"/>
    </location>
</feature>
<dbReference type="EMBL" id="JAHUZD010000027">
    <property type="protein sequence ID" value="KAI3405792.2"/>
    <property type="molecule type" value="Genomic_DNA"/>
</dbReference>
<feature type="compositionally biased region" description="Polar residues" evidence="12">
    <location>
        <begin position="616"/>
        <end position="627"/>
    </location>
</feature>
<dbReference type="InterPro" id="IPR026777">
    <property type="entry name" value="PRM1"/>
</dbReference>
<keyword evidence="10" id="KW-0325">Glycoprotein</keyword>
<dbReference type="GO" id="GO:0032220">
    <property type="term" value="P:plasma membrane fusion involved in cytogamy"/>
    <property type="evidence" value="ECO:0007669"/>
    <property type="project" value="TreeGrafter"/>
</dbReference>
<keyword evidence="9 11" id="KW-0472">Membrane</keyword>
<dbReference type="PANTHER" id="PTHR31030:SF1">
    <property type="entry name" value="PLASMA MEMBRANE FUSION PROTEIN PRM1"/>
    <property type="match status" value="1"/>
</dbReference>
<evidence type="ECO:0000256" key="2">
    <source>
        <dbReference type="ARBA" id="ARBA00004651"/>
    </source>
</evidence>
<organism evidence="13 14">
    <name type="scientific">Candida oxycetoniae</name>
    <dbReference type="NCBI Taxonomy" id="497107"/>
    <lineage>
        <taxon>Eukaryota</taxon>
        <taxon>Fungi</taxon>
        <taxon>Dikarya</taxon>
        <taxon>Ascomycota</taxon>
        <taxon>Saccharomycotina</taxon>
        <taxon>Pichiomycetes</taxon>
        <taxon>Debaryomycetaceae</taxon>
        <taxon>Candida/Lodderomyces clade</taxon>
        <taxon>Candida</taxon>
    </lineage>
</organism>
<dbReference type="PANTHER" id="PTHR31030">
    <property type="entry name" value="PLASMA MEMBRANE FUSION PROTEIN PRM1"/>
    <property type="match status" value="1"/>
</dbReference>
<feature type="transmembrane region" description="Helical" evidence="11">
    <location>
        <begin position="15"/>
        <end position="34"/>
    </location>
</feature>
<gene>
    <name evidence="13" type="ORF">KGF56_001399</name>
</gene>
<evidence type="ECO:0000256" key="4">
    <source>
        <dbReference type="ARBA" id="ARBA00017621"/>
    </source>
</evidence>
<dbReference type="Proteomes" id="UP001202479">
    <property type="component" value="Unassembled WGS sequence"/>
</dbReference>
<evidence type="ECO:0000313" key="14">
    <source>
        <dbReference type="Proteomes" id="UP001202479"/>
    </source>
</evidence>
<feature type="transmembrane region" description="Helical" evidence="11">
    <location>
        <begin position="366"/>
        <end position="391"/>
    </location>
</feature>
<comment type="caution">
    <text evidence="11">Lacks conserved residue(s) required for the propagation of feature annotation.</text>
</comment>
<dbReference type="AlphaFoldDB" id="A0AAI9SZS4"/>
<evidence type="ECO:0000256" key="8">
    <source>
        <dbReference type="ARBA" id="ARBA00022989"/>
    </source>
</evidence>
<evidence type="ECO:0000256" key="5">
    <source>
        <dbReference type="ARBA" id="ARBA00022475"/>
    </source>
</evidence>
<dbReference type="GO" id="GO:0005886">
    <property type="term" value="C:plasma membrane"/>
    <property type="evidence" value="ECO:0007669"/>
    <property type="project" value="UniProtKB-SubCell"/>
</dbReference>